<feature type="region of interest" description="Disordered" evidence="1">
    <location>
        <begin position="165"/>
        <end position="251"/>
    </location>
</feature>
<evidence type="ECO:0000313" key="4">
    <source>
        <dbReference type="Proteomes" id="UP000030708"/>
    </source>
</evidence>
<feature type="compositionally biased region" description="Acidic residues" evidence="1">
    <location>
        <begin position="187"/>
        <end position="223"/>
    </location>
</feature>
<proteinExistence type="predicted"/>
<feature type="compositionally biased region" description="Polar residues" evidence="1">
    <location>
        <begin position="316"/>
        <end position="327"/>
    </location>
</feature>
<reference evidence="3 4" key="2">
    <citation type="submission" date="2013-02" db="EMBL/GenBank/DDBJ databases">
        <title>The Genome Sequence of Plasmodium falciparum Tanzania (2000708).</title>
        <authorList>
            <consortium name="The Broad Institute Genome Sequencing Platform"/>
            <consortium name="The Broad Institute Genome Sequencing Center for Infectious Disease"/>
            <person name="Neafsey D."/>
            <person name="Cheeseman I."/>
            <person name="Volkman S."/>
            <person name="Adams J."/>
            <person name="Walker B."/>
            <person name="Young S.K."/>
            <person name="Zeng Q."/>
            <person name="Gargeya S."/>
            <person name="Fitzgerald M."/>
            <person name="Haas B."/>
            <person name="Abouelleil A."/>
            <person name="Alvarado L."/>
            <person name="Arachchi H.M."/>
            <person name="Berlin A.M."/>
            <person name="Chapman S.B."/>
            <person name="Dewar J."/>
            <person name="Goldberg J."/>
            <person name="Griggs A."/>
            <person name="Gujja S."/>
            <person name="Hansen M."/>
            <person name="Howarth C."/>
            <person name="Imamovic A."/>
            <person name="Larimer J."/>
            <person name="McCowan C."/>
            <person name="Murphy C."/>
            <person name="Neiman D."/>
            <person name="Pearson M."/>
            <person name="Priest M."/>
            <person name="Roberts A."/>
            <person name="Saif S."/>
            <person name="Shea T."/>
            <person name="Sisk P."/>
            <person name="Sykes S."/>
            <person name="Wortman J."/>
            <person name="Nusbaum C."/>
            <person name="Birren B."/>
        </authorList>
    </citation>
    <scope>NUCLEOTIDE SEQUENCE [LARGE SCALE GENOMIC DNA]</scope>
    <source>
        <strain evidence="4">Tanzania (2000708)</strain>
    </source>
</reference>
<accession>A0A024VZ35</accession>
<feature type="compositionally biased region" description="Basic and acidic residues" evidence="1">
    <location>
        <begin position="165"/>
        <end position="177"/>
    </location>
</feature>
<feature type="domain" description="Duffy-binding-like" evidence="2">
    <location>
        <begin position="1"/>
        <end position="159"/>
    </location>
</feature>
<dbReference type="SUPFAM" id="SSF140924">
    <property type="entry name" value="Duffy binding domain-like"/>
    <property type="match status" value="2"/>
</dbReference>
<sequence length="337" mass="38423">MLKDSIHWRTKKLEKCLENGTKIKCKEWCNNDCDCFETWIGQKKENEWKPIKEHFKKQKLNDTGGNDNFASLFLFTHDYVLGKFLELQFLNEDTEENSKNSLDSEEIKHLKNLREMLQKENEKNQEPAGGSPVTEQKNIMDKLIEHELQEAEKCKKIQEDCENRKKQLEEQRSRGRSAEPQPRPTEKEDDAENDEYHSEDEEEEEEEDEDDEEEEGSTAEDQDTTAKKEGSETLPDETVTEQDGSATDPSVEVCSIVETLFNDTSKFSDACTLKYVTGKNYGWKCVPTTSGGDSTTTGSEAKRQRREASGEAPSGDATTTRSSNATAGSDDDYMSHH</sequence>
<organism evidence="3 4">
    <name type="scientific">Plasmodium falciparum Tanzania</name>
    <name type="common">2000708</name>
    <dbReference type="NCBI Taxonomy" id="1036725"/>
    <lineage>
        <taxon>Eukaryota</taxon>
        <taxon>Sar</taxon>
        <taxon>Alveolata</taxon>
        <taxon>Apicomplexa</taxon>
        <taxon>Aconoidasida</taxon>
        <taxon>Haemosporida</taxon>
        <taxon>Plasmodiidae</taxon>
        <taxon>Plasmodium</taxon>
        <taxon>Plasmodium (Laverania)</taxon>
    </lineage>
</organism>
<feature type="compositionally biased region" description="Basic and acidic residues" evidence="1">
    <location>
        <begin position="300"/>
        <end position="309"/>
    </location>
</feature>
<dbReference type="EMBL" id="KI926829">
    <property type="protein sequence ID" value="ETW33181.1"/>
    <property type="molecule type" value="Genomic_DNA"/>
</dbReference>
<name>A0A024VZ35_PLAFA</name>
<dbReference type="InterPro" id="IPR004258">
    <property type="entry name" value="DBL"/>
</dbReference>
<dbReference type="Gene3D" id="1.20.58.830">
    <property type="match status" value="1"/>
</dbReference>
<dbReference type="Proteomes" id="UP000030708">
    <property type="component" value="Unassembled WGS sequence"/>
</dbReference>
<gene>
    <name evidence="3" type="ORF">PFTANZ_06099</name>
</gene>
<evidence type="ECO:0000259" key="2">
    <source>
        <dbReference type="Pfam" id="PF03011"/>
    </source>
</evidence>
<feature type="compositionally biased region" description="Low complexity" evidence="1">
    <location>
        <begin position="288"/>
        <end position="299"/>
    </location>
</feature>
<evidence type="ECO:0000256" key="1">
    <source>
        <dbReference type="SAM" id="MobiDB-lite"/>
    </source>
</evidence>
<evidence type="ECO:0000313" key="3">
    <source>
        <dbReference type="EMBL" id="ETW33181.1"/>
    </source>
</evidence>
<protein>
    <recommendedName>
        <fullName evidence="2">Duffy-binding-like domain-containing protein</fullName>
    </recommendedName>
</protein>
<dbReference type="Pfam" id="PF03011">
    <property type="entry name" value="PFEMP"/>
    <property type="match status" value="1"/>
</dbReference>
<dbReference type="AlphaFoldDB" id="A0A024VZ35"/>
<reference evidence="3 4" key="1">
    <citation type="submission" date="2013-02" db="EMBL/GenBank/DDBJ databases">
        <title>The Genome Annotation of Plasmodium falciparum Tanzania (2000708).</title>
        <authorList>
            <consortium name="The Broad Institute Genome Sequencing Platform"/>
            <consortium name="The Broad Institute Genome Sequencing Center for Infectious Disease"/>
            <person name="Neafsey D."/>
            <person name="Hoffman S."/>
            <person name="Volkman S."/>
            <person name="Rosenthal P."/>
            <person name="Walker B."/>
            <person name="Young S.K."/>
            <person name="Zeng Q."/>
            <person name="Gargeya S."/>
            <person name="Fitzgerald M."/>
            <person name="Haas B."/>
            <person name="Abouelleil A."/>
            <person name="Allen A.W."/>
            <person name="Alvarado L."/>
            <person name="Arachchi H.M."/>
            <person name="Berlin A.M."/>
            <person name="Chapman S.B."/>
            <person name="Gainer-Dewar J."/>
            <person name="Goldberg J."/>
            <person name="Griggs A."/>
            <person name="Gujja S."/>
            <person name="Hansen M."/>
            <person name="Howarth C."/>
            <person name="Imamovic A."/>
            <person name="Ireland A."/>
            <person name="Larimer J."/>
            <person name="McCowan C."/>
            <person name="Murphy C."/>
            <person name="Pearson M."/>
            <person name="Poon T.W."/>
            <person name="Priest M."/>
            <person name="Roberts A."/>
            <person name="Saif S."/>
            <person name="Shea T."/>
            <person name="Sisk P."/>
            <person name="Sykes S."/>
            <person name="Wortman J."/>
            <person name="Nusbaum C."/>
            <person name="Birren B."/>
        </authorList>
    </citation>
    <scope>NUCLEOTIDE SEQUENCE [LARGE SCALE GENOMIC DNA]</scope>
    <source>
        <strain evidence="4">Tanzania (2000708)</strain>
    </source>
</reference>
<feature type="region of interest" description="Disordered" evidence="1">
    <location>
        <begin position="285"/>
        <end position="337"/>
    </location>
</feature>